<dbReference type="GO" id="GO:0071949">
    <property type="term" value="F:FAD binding"/>
    <property type="evidence" value="ECO:0007669"/>
    <property type="project" value="InterPro"/>
</dbReference>
<dbReference type="PRINTS" id="PR00420">
    <property type="entry name" value="RNGMNOXGNASE"/>
</dbReference>
<keyword evidence="8" id="KW-1185">Reference proteome</keyword>
<dbReference type="PANTHER" id="PTHR13789">
    <property type="entry name" value="MONOOXYGENASE"/>
    <property type="match status" value="1"/>
</dbReference>
<evidence type="ECO:0000313" key="7">
    <source>
        <dbReference type="EMBL" id="KAK5064460.1"/>
    </source>
</evidence>
<dbReference type="InterPro" id="IPR050493">
    <property type="entry name" value="FAD-dep_Monooxygenase_BioMet"/>
</dbReference>
<dbReference type="Gene3D" id="3.50.50.60">
    <property type="entry name" value="FAD/NAD(P)-binding domain"/>
    <property type="match status" value="1"/>
</dbReference>
<dbReference type="GO" id="GO:0004497">
    <property type="term" value="F:monooxygenase activity"/>
    <property type="evidence" value="ECO:0007669"/>
    <property type="project" value="UniProtKB-KW"/>
</dbReference>
<feature type="domain" description="FAD-binding" evidence="6">
    <location>
        <begin position="130"/>
        <end position="337"/>
    </location>
</feature>
<dbReference type="Proteomes" id="UP001358417">
    <property type="component" value="Unassembled WGS sequence"/>
</dbReference>
<dbReference type="AlphaFoldDB" id="A0AAV9NSS4"/>
<evidence type="ECO:0000256" key="1">
    <source>
        <dbReference type="ARBA" id="ARBA00007992"/>
    </source>
</evidence>
<accession>A0AAV9NSS4</accession>
<comment type="similarity">
    <text evidence="1">Belongs to the paxM FAD-dependent monooxygenase family.</text>
</comment>
<sequence>MLGHSVEIFEKSKFAKEVGAALGLTPNGSRVLATLGFSFESARAREVSSWDVVDGVTLQTLKSMDFTTARAQFGFPAYSVHRVDFHGELLRLAQKSGVAGEEPVTLHLASPVVSADAQEGLVVLQDGSHHHADLIIGADGIHSVLRPVVTGSLEKPRFTDLSAFRFLIPTNKMRDDPALDGLMKWKGTGAATLANPNDPFPKRHMMWYDCQDGEVQNFVGISHARDEPHEDSANPDFTAPMLEDFQAYHPDLRHVIKIAEDISCWPLMARDPLPSWTKGKIILVGDAAHPMLPFGGQGSNQAIEDAGALGIVLAGAENVTDIPGRLKVFEDVRINRASTIQILSTTRAGTEKSVEEALKQYVAPGTKVPGSLAERNWDAYSHNVLQAAAEALAAAKMLPDTSANHEDLFDLDQGHSLLLPAKKDFPGIQEVAPRAQSAV</sequence>
<dbReference type="RefSeq" id="XP_064711784.1">
    <property type="nucleotide sequence ID" value="XM_064843924.1"/>
</dbReference>
<dbReference type="InterPro" id="IPR002938">
    <property type="entry name" value="FAD-bd"/>
</dbReference>
<dbReference type="Pfam" id="PF01494">
    <property type="entry name" value="FAD_binding_3"/>
    <property type="match status" value="1"/>
</dbReference>
<reference evidence="7 8" key="1">
    <citation type="submission" date="2023-08" db="EMBL/GenBank/DDBJ databases">
        <title>Black Yeasts Isolated from many extreme environments.</title>
        <authorList>
            <person name="Coleine C."/>
            <person name="Stajich J.E."/>
            <person name="Selbmann L."/>
        </authorList>
    </citation>
    <scope>NUCLEOTIDE SEQUENCE [LARGE SCALE GENOMIC DNA]</scope>
    <source>
        <strain evidence="7 8">CCFEE 5792</strain>
    </source>
</reference>
<dbReference type="InterPro" id="IPR036188">
    <property type="entry name" value="FAD/NAD-bd_sf"/>
</dbReference>
<dbReference type="SUPFAM" id="SSF51905">
    <property type="entry name" value="FAD/NAD(P)-binding domain"/>
    <property type="match status" value="1"/>
</dbReference>
<dbReference type="PANTHER" id="PTHR13789:SF314">
    <property type="entry name" value="FAD-BINDING DOMAIN-CONTAINING PROTEIN"/>
    <property type="match status" value="1"/>
</dbReference>
<evidence type="ECO:0000256" key="3">
    <source>
        <dbReference type="ARBA" id="ARBA00022827"/>
    </source>
</evidence>
<evidence type="ECO:0000259" key="6">
    <source>
        <dbReference type="Pfam" id="PF01494"/>
    </source>
</evidence>
<name>A0AAV9NSS4_9EURO</name>
<evidence type="ECO:0000256" key="5">
    <source>
        <dbReference type="ARBA" id="ARBA00023033"/>
    </source>
</evidence>
<keyword evidence="3" id="KW-0274">FAD</keyword>
<organism evidence="7 8">
    <name type="scientific">Exophiala bonariae</name>
    <dbReference type="NCBI Taxonomy" id="1690606"/>
    <lineage>
        <taxon>Eukaryota</taxon>
        <taxon>Fungi</taxon>
        <taxon>Dikarya</taxon>
        <taxon>Ascomycota</taxon>
        <taxon>Pezizomycotina</taxon>
        <taxon>Eurotiomycetes</taxon>
        <taxon>Chaetothyriomycetidae</taxon>
        <taxon>Chaetothyriales</taxon>
        <taxon>Herpotrichiellaceae</taxon>
        <taxon>Exophiala</taxon>
    </lineage>
</organism>
<gene>
    <name evidence="7" type="ORF">LTR84_000293</name>
</gene>
<keyword evidence="5" id="KW-0503">Monooxygenase</keyword>
<evidence type="ECO:0000313" key="8">
    <source>
        <dbReference type="Proteomes" id="UP001358417"/>
    </source>
</evidence>
<evidence type="ECO:0000256" key="2">
    <source>
        <dbReference type="ARBA" id="ARBA00022630"/>
    </source>
</evidence>
<protein>
    <recommendedName>
        <fullName evidence="6">FAD-binding domain-containing protein</fullName>
    </recommendedName>
</protein>
<dbReference type="EMBL" id="JAVRRD010000001">
    <property type="protein sequence ID" value="KAK5064460.1"/>
    <property type="molecule type" value="Genomic_DNA"/>
</dbReference>
<proteinExistence type="inferred from homology"/>
<evidence type="ECO:0000256" key="4">
    <source>
        <dbReference type="ARBA" id="ARBA00023002"/>
    </source>
</evidence>
<comment type="caution">
    <text evidence="7">The sequence shown here is derived from an EMBL/GenBank/DDBJ whole genome shotgun (WGS) entry which is preliminary data.</text>
</comment>
<dbReference type="GeneID" id="89968515"/>
<dbReference type="SUPFAM" id="SSF54373">
    <property type="entry name" value="FAD-linked reductases, C-terminal domain"/>
    <property type="match status" value="1"/>
</dbReference>
<keyword evidence="4" id="KW-0560">Oxidoreductase</keyword>
<keyword evidence="2" id="KW-0285">Flavoprotein</keyword>